<keyword evidence="3" id="KW-0597">Phosphoprotein</keyword>
<evidence type="ECO:0000256" key="1">
    <source>
        <dbReference type="ARBA" id="ARBA00000085"/>
    </source>
</evidence>
<evidence type="ECO:0000256" key="8">
    <source>
        <dbReference type="SAM" id="Coils"/>
    </source>
</evidence>
<dbReference type="InterPro" id="IPR005467">
    <property type="entry name" value="His_kinase_dom"/>
</dbReference>
<dbReference type="SMART" id="SM00086">
    <property type="entry name" value="PAC"/>
    <property type="match status" value="3"/>
</dbReference>
<dbReference type="Pfam" id="PF13426">
    <property type="entry name" value="PAS_9"/>
    <property type="match status" value="1"/>
</dbReference>
<evidence type="ECO:0000256" key="3">
    <source>
        <dbReference type="ARBA" id="ARBA00022553"/>
    </source>
</evidence>
<sequence>MKSSQVPFKEDPEQIEFAKNILISLRDPVVVINEEGMILAATRKMYEVFETPPATLQGMNLLSLLEDKKESSRIPELLETLRTSEEAVKDFPVLLSSANLKRHRFSINANRLPLYNQKTYFLLCFTEVHVLPDGNIDYRKLLHEVLSEAPALICTLRGKDHIFELANHKYQDLLEFREIIGKSVKEVLPEVENQGFIKMLDGVYNTGKPFIGKEISLDLKGENGGKTVMLDFVYQPIKDAAGNVEGIFVHAVDVTEKVLNRQSLENSEKELRNVIDTVPVIIWITNPLGEGNYLNKEWYQYTGQTRKESLGAGWVEALHPEDRDKIYQNFMEAHRERKEYHAKFRLRNKNGSYRWVVDRGRPKWTSEGEFEGLIGTVTDVHDDYLKEQVIKENEHRIRSIVEQATVATAVYTGREMTIELANDAMIDLWGKTREVVGKSLREALPELEGQPFHDLLDKVFTTGETYWGKEDRVDLMRNGSLETGYYNFTYKPLRNEEGEIIGILNMGLNVTEMVESKTLLKERERHFKLMADLMPGKVINTDASGKPIFFNQNWYDFVGLDFEQLKEYSWENFIHPSEENEVRKKWSHSLKTGKTFEMQLRLRDKDGNYLWHLSRNEAVKGENGEITMWIGISTEIQRLKEEEKRKEDFLKMVSHELKTPVTSIKGYVQLLLNLLEKYKLEIPGNVPLKPSLERIDNQIVRLTRLIAEILDLSRLEENKLELKEEEFDLNEMVEQTIQDIKLTNTQHQMEIFHSHRARVFADKDRIGQVLINFITNAIKYSPDSQYIQIHVIKVGSDKVAVSVRDKGIGIDAKFHKNIFKRFYRIGVESKETYSGFGIGLYLANEIIERHNGYIEVKSKIGEGSDFSFVLLENKQENE</sequence>
<dbReference type="FunFam" id="3.30.450.20:FF:000099">
    <property type="entry name" value="Sensory box sensor histidine kinase"/>
    <property type="match status" value="2"/>
</dbReference>
<feature type="domain" description="PAC" evidence="11">
    <location>
        <begin position="467"/>
        <end position="522"/>
    </location>
</feature>
<keyword evidence="13" id="KW-1185">Reference proteome</keyword>
<dbReference type="PROSITE" id="PS50112">
    <property type="entry name" value="PAS"/>
    <property type="match status" value="2"/>
</dbReference>
<dbReference type="Proteomes" id="UP001148482">
    <property type="component" value="Unassembled WGS sequence"/>
</dbReference>
<dbReference type="AlphaFoldDB" id="A0A9X3D0R8"/>
<dbReference type="FunFam" id="3.30.565.10:FF:000006">
    <property type="entry name" value="Sensor histidine kinase WalK"/>
    <property type="match status" value="1"/>
</dbReference>
<feature type="domain" description="PAC" evidence="11">
    <location>
        <begin position="340"/>
        <end position="392"/>
    </location>
</feature>
<dbReference type="EC" id="2.7.13.3" evidence="2"/>
<feature type="coiled-coil region" evidence="8">
    <location>
        <begin position="705"/>
        <end position="735"/>
    </location>
</feature>
<dbReference type="InterPro" id="IPR052162">
    <property type="entry name" value="Sensor_kinase/Photoreceptor"/>
</dbReference>
<evidence type="ECO:0000256" key="2">
    <source>
        <dbReference type="ARBA" id="ARBA00012438"/>
    </source>
</evidence>
<dbReference type="SMART" id="SM00388">
    <property type="entry name" value="HisKA"/>
    <property type="match status" value="1"/>
</dbReference>
<feature type="domain" description="PAC" evidence="11">
    <location>
        <begin position="596"/>
        <end position="648"/>
    </location>
</feature>
<dbReference type="Pfam" id="PF08447">
    <property type="entry name" value="PAS_3"/>
    <property type="match status" value="2"/>
</dbReference>
<evidence type="ECO:0000259" key="10">
    <source>
        <dbReference type="PROSITE" id="PS50112"/>
    </source>
</evidence>
<feature type="domain" description="Histidine kinase" evidence="9">
    <location>
        <begin position="652"/>
        <end position="874"/>
    </location>
</feature>
<evidence type="ECO:0000256" key="6">
    <source>
        <dbReference type="ARBA" id="ARBA00023012"/>
    </source>
</evidence>
<name>A0A9X3D0R8_9FLAO</name>
<keyword evidence="8" id="KW-0175">Coiled coil</keyword>
<dbReference type="FunFam" id="1.10.287.130:FF:000001">
    <property type="entry name" value="Two-component sensor histidine kinase"/>
    <property type="match status" value="1"/>
</dbReference>
<feature type="domain" description="PAC" evidence="11">
    <location>
        <begin position="213"/>
        <end position="266"/>
    </location>
</feature>
<dbReference type="InterPro" id="IPR036890">
    <property type="entry name" value="HATPase_C_sf"/>
</dbReference>
<dbReference type="SUPFAM" id="SSF55874">
    <property type="entry name" value="ATPase domain of HSP90 chaperone/DNA topoisomerase II/histidine kinase"/>
    <property type="match status" value="1"/>
</dbReference>
<keyword evidence="6" id="KW-0902">Two-component regulatory system</keyword>
<dbReference type="PANTHER" id="PTHR43304">
    <property type="entry name" value="PHYTOCHROME-LIKE PROTEIN CPH1"/>
    <property type="match status" value="1"/>
</dbReference>
<feature type="domain" description="PAS" evidence="10">
    <location>
        <begin position="267"/>
        <end position="337"/>
    </location>
</feature>
<dbReference type="InterPro" id="IPR013656">
    <property type="entry name" value="PAS_4"/>
</dbReference>
<evidence type="ECO:0000256" key="7">
    <source>
        <dbReference type="ARBA" id="ARBA00023136"/>
    </source>
</evidence>
<comment type="caution">
    <text evidence="12">The sequence shown here is derived from an EMBL/GenBank/DDBJ whole genome shotgun (WGS) entry which is preliminary data.</text>
</comment>
<dbReference type="NCBIfam" id="TIGR00229">
    <property type="entry name" value="sensory_box"/>
    <property type="match status" value="3"/>
</dbReference>
<reference evidence="12" key="1">
    <citation type="submission" date="2022-11" db="EMBL/GenBank/DDBJ databases">
        <title>Salinimicrobium profundisediminis sp. nov., isolated from deep-sea sediment of the Mariana Trench.</title>
        <authorList>
            <person name="Fu H."/>
        </authorList>
    </citation>
    <scope>NUCLEOTIDE SEQUENCE</scope>
    <source>
        <strain evidence="12">MT39</strain>
    </source>
</reference>
<dbReference type="Pfam" id="PF08448">
    <property type="entry name" value="PAS_4"/>
    <property type="match status" value="2"/>
</dbReference>
<dbReference type="Gene3D" id="1.10.287.130">
    <property type="match status" value="1"/>
</dbReference>
<dbReference type="Gene3D" id="3.30.565.10">
    <property type="entry name" value="Histidine kinase-like ATPase, C-terminal domain"/>
    <property type="match status" value="1"/>
</dbReference>
<dbReference type="InterPro" id="IPR013655">
    <property type="entry name" value="PAS_fold_3"/>
</dbReference>
<accession>A0A9X3D0R8</accession>
<evidence type="ECO:0000256" key="4">
    <source>
        <dbReference type="ARBA" id="ARBA00022679"/>
    </source>
</evidence>
<evidence type="ECO:0000259" key="9">
    <source>
        <dbReference type="PROSITE" id="PS50109"/>
    </source>
</evidence>
<dbReference type="PANTHER" id="PTHR43304:SF1">
    <property type="entry name" value="PAC DOMAIN-CONTAINING PROTEIN"/>
    <property type="match status" value="1"/>
</dbReference>
<dbReference type="SMART" id="SM00387">
    <property type="entry name" value="HATPase_c"/>
    <property type="match status" value="1"/>
</dbReference>
<evidence type="ECO:0000256" key="5">
    <source>
        <dbReference type="ARBA" id="ARBA00022777"/>
    </source>
</evidence>
<evidence type="ECO:0000313" key="12">
    <source>
        <dbReference type="EMBL" id="MCX2839139.1"/>
    </source>
</evidence>
<keyword evidence="4" id="KW-0808">Transferase</keyword>
<dbReference type="SMART" id="SM00091">
    <property type="entry name" value="PAS"/>
    <property type="match status" value="5"/>
</dbReference>
<organism evidence="12 13">
    <name type="scientific">Salinimicrobium profundisediminis</name>
    <dbReference type="NCBI Taxonomy" id="2994553"/>
    <lineage>
        <taxon>Bacteria</taxon>
        <taxon>Pseudomonadati</taxon>
        <taxon>Bacteroidota</taxon>
        <taxon>Flavobacteriia</taxon>
        <taxon>Flavobacteriales</taxon>
        <taxon>Flavobacteriaceae</taxon>
        <taxon>Salinimicrobium</taxon>
    </lineage>
</organism>
<dbReference type="InterPro" id="IPR003661">
    <property type="entry name" value="HisK_dim/P_dom"/>
</dbReference>
<dbReference type="RefSeq" id="WP_266070469.1">
    <property type="nucleotide sequence ID" value="NZ_JAPJDA010000022.1"/>
</dbReference>
<dbReference type="SUPFAM" id="SSF55785">
    <property type="entry name" value="PYP-like sensor domain (PAS domain)"/>
    <property type="match status" value="4"/>
</dbReference>
<dbReference type="PROSITE" id="PS50109">
    <property type="entry name" value="HIS_KIN"/>
    <property type="match status" value="1"/>
</dbReference>
<dbReference type="PROSITE" id="PS50113">
    <property type="entry name" value="PAC"/>
    <property type="match status" value="4"/>
</dbReference>
<dbReference type="InterPro" id="IPR001610">
    <property type="entry name" value="PAC"/>
</dbReference>
<keyword evidence="5" id="KW-0418">Kinase</keyword>
<dbReference type="SUPFAM" id="SSF47384">
    <property type="entry name" value="Homodimeric domain of signal transducing histidine kinase"/>
    <property type="match status" value="1"/>
</dbReference>
<dbReference type="CDD" id="cd00082">
    <property type="entry name" value="HisKA"/>
    <property type="match status" value="1"/>
</dbReference>
<dbReference type="InterPro" id="IPR004358">
    <property type="entry name" value="Sig_transdc_His_kin-like_C"/>
</dbReference>
<dbReference type="Pfam" id="PF02518">
    <property type="entry name" value="HATPase_c"/>
    <property type="match status" value="1"/>
</dbReference>
<dbReference type="GO" id="GO:0000155">
    <property type="term" value="F:phosphorelay sensor kinase activity"/>
    <property type="evidence" value="ECO:0007669"/>
    <property type="project" value="InterPro"/>
</dbReference>
<dbReference type="EMBL" id="JAPJDA010000022">
    <property type="protein sequence ID" value="MCX2839139.1"/>
    <property type="molecule type" value="Genomic_DNA"/>
</dbReference>
<dbReference type="PRINTS" id="PR00344">
    <property type="entry name" value="BCTRLSENSOR"/>
</dbReference>
<dbReference type="Pfam" id="PF00512">
    <property type="entry name" value="HisKA"/>
    <property type="match status" value="1"/>
</dbReference>
<dbReference type="InterPro" id="IPR000700">
    <property type="entry name" value="PAS-assoc_C"/>
</dbReference>
<comment type="catalytic activity">
    <reaction evidence="1">
        <text>ATP + protein L-histidine = ADP + protein N-phospho-L-histidine.</text>
        <dbReference type="EC" id="2.7.13.3"/>
    </reaction>
</comment>
<dbReference type="InterPro" id="IPR036097">
    <property type="entry name" value="HisK_dim/P_sf"/>
</dbReference>
<proteinExistence type="predicted"/>
<dbReference type="InterPro" id="IPR035965">
    <property type="entry name" value="PAS-like_dom_sf"/>
</dbReference>
<gene>
    <name evidence="12" type="ORF">OQ279_13370</name>
</gene>
<protein>
    <recommendedName>
        <fullName evidence="2">histidine kinase</fullName>
        <ecNumber evidence="2">2.7.13.3</ecNumber>
    </recommendedName>
</protein>
<evidence type="ECO:0000313" key="13">
    <source>
        <dbReference type="Proteomes" id="UP001148482"/>
    </source>
</evidence>
<dbReference type="InterPro" id="IPR000014">
    <property type="entry name" value="PAS"/>
</dbReference>
<feature type="domain" description="PAS" evidence="10">
    <location>
        <begin position="523"/>
        <end position="593"/>
    </location>
</feature>
<evidence type="ECO:0000259" key="11">
    <source>
        <dbReference type="PROSITE" id="PS50113"/>
    </source>
</evidence>
<dbReference type="InterPro" id="IPR003594">
    <property type="entry name" value="HATPase_dom"/>
</dbReference>
<keyword evidence="7" id="KW-0472">Membrane</keyword>
<dbReference type="CDD" id="cd00130">
    <property type="entry name" value="PAS"/>
    <property type="match status" value="3"/>
</dbReference>
<dbReference type="Gene3D" id="3.30.450.20">
    <property type="entry name" value="PAS domain"/>
    <property type="match status" value="5"/>
</dbReference>